<feature type="domain" description="IPT/TIG" evidence="4">
    <location>
        <begin position="540"/>
        <end position="627"/>
    </location>
</feature>
<dbReference type="AlphaFoldDB" id="A0AAD9N3V2"/>
<dbReference type="InterPro" id="IPR000033">
    <property type="entry name" value="LDLR_classB_rpt"/>
</dbReference>
<feature type="chain" id="PRO_5042112494" description="IPT/TIG domain-containing protein" evidence="3">
    <location>
        <begin position="23"/>
        <end position="911"/>
    </location>
</feature>
<dbReference type="SMART" id="SM00135">
    <property type="entry name" value="LY"/>
    <property type="match status" value="9"/>
</dbReference>
<evidence type="ECO:0000256" key="3">
    <source>
        <dbReference type="SAM" id="SignalP"/>
    </source>
</evidence>
<dbReference type="InterPro" id="IPR013783">
    <property type="entry name" value="Ig-like_fold"/>
</dbReference>
<feature type="signal peptide" evidence="3">
    <location>
        <begin position="1"/>
        <end position="22"/>
    </location>
</feature>
<feature type="repeat" description="LDL-receptor class B" evidence="1">
    <location>
        <begin position="110"/>
        <end position="152"/>
    </location>
</feature>
<dbReference type="PANTHER" id="PTHR46513:SF44">
    <property type="entry name" value="LDL RECEPTOR RELATED PROTEIN 4"/>
    <property type="match status" value="1"/>
</dbReference>
<dbReference type="InterPro" id="IPR050778">
    <property type="entry name" value="Cueball_EGF_LRP_Nidogen"/>
</dbReference>
<evidence type="ECO:0000313" key="5">
    <source>
        <dbReference type="EMBL" id="KAK2154046.1"/>
    </source>
</evidence>
<comment type="caution">
    <text evidence="5">The sequence shown here is derived from an EMBL/GenBank/DDBJ whole genome shotgun (WGS) entry which is preliminary data.</text>
</comment>
<keyword evidence="3" id="KW-0732">Signal</keyword>
<feature type="repeat" description="LDL-receptor class B" evidence="1">
    <location>
        <begin position="153"/>
        <end position="196"/>
    </location>
</feature>
<dbReference type="Proteomes" id="UP001208570">
    <property type="component" value="Unassembled WGS sequence"/>
</dbReference>
<name>A0AAD9N3V2_9ANNE</name>
<dbReference type="PROSITE" id="PS51120">
    <property type="entry name" value="LDLRB"/>
    <property type="match status" value="7"/>
</dbReference>
<keyword evidence="2" id="KW-0472">Membrane</keyword>
<dbReference type="SMART" id="SM00429">
    <property type="entry name" value="IPT"/>
    <property type="match status" value="2"/>
</dbReference>
<keyword evidence="2" id="KW-1133">Transmembrane helix</keyword>
<dbReference type="SUPFAM" id="SSF63825">
    <property type="entry name" value="YWTD domain"/>
    <property type="match status" value="2"/>
</dbReference>
<dbReference type="InterPro" id="IPR011042">
    <property type="entry name" value="6-blade_b-propeller_TolB-like"/>
</dbReference>
<sequence length="911" mass="101941">MLCRMVTCRLLIFVLSFGLSWTSEELLLVATTDHLRYYNVSDPDDRATSIPVINISNAVAVGYDPTEKRIYWSDVREHTISRAYVTGTDQQVLFHDVNTVDGLTLDVINRMLYWTDTNSDKIERSTLDGRSRKTLINQDLDEPRAILLDVNDGRMYWTDWGTQAKIERARLDGTDRQPLITTALGYPNGLVLDPERRLMYWADAVLDRIEVANMDGSSRKTLLIKSGLHPFAIVIIGNYLYWSDWAVMAVLKYDRFDGNKDIEIVISSMPRFIGIMAVKLKSGKNILFLGGDNQIREIYLDIDNDLGKPISSLSGVRLPLSIDFDVNKDEIYWTELQTKSIRKARRGGSDEQVLVTGNIGYPSGLAFSRETNELFWVDRNLSLVEKISLATLSRRTLFNSNDIYLPSDIALDSTHRLIYWTDIGNNTIERATYEGTDRFLILDELAGPIAIALDPEGRLLYWADFNSGTMNKANMDGSGRAQMASGVSVRNLALLGEFLYWSEAERNYTGRINRYTNKDISIVMSGKARFMGLDVIKSDEVTFTDVSPVIGPVAGGTNITIRGHNFLRVVEVQIGDRLKCVIKKMNMSSIIVSTPKVNDNYTGKQYLISVKFTGNTFLSTNYKFSYKPDPTVTSLHPLTTLKRGGTTLTVTGNHLDSVVNPLLKLTRVQQILDINTSKILKETITIRFGNCDVVNRTQVVCITPNFDNTNSTVFVPDNGGTRIRRGLRGSVQQRKIILQQVSRIEMKSGKSRARVKRDVATREIDTIYAGLLLDGVLKYKNLSANHETSKFGKISFVTPPTVNHTGHSKSFIFSPGQLIDIDLHIGRNIAESVGEINYSSLGKLYLGIGCAAAILLVIVIIVTVVLCRRLSAPAPSAPASSAAARQRDDVMLDDWGYTKLHLPQVKTDDYI</sequence>
<dbReference type="SUPFAM" id="SSF81296">
    <property type="entry name" value="E set domains"/>
    <property type="match status" value="2"/>
</dbReference>
<accession>A0AAD9N3V2</accession>
<feature type="repeat" description="LDL-receptor class B" evidence="1">
    <location>
        <begin position="197"/>
        <end position="239"/>
    </location>
</feature>
<keyword evidence="6" id="KW-1185">Reference proteome</keyword>
<evidence type="ECO:0000256" key="2">
    <source>
        <dbReference type="SAM" id="Phobius"/>
    </source>
</evidence>
<evidence type="ECO:0000313" key="6">
    <source>
        <dbReference type="Proteomes" id="UP001208570"/>
    </source>
</evidence>
<dbReference type="InterPro" id="IPR002909">
    <property type="entry name" value="IPT_dom"/>
</dbReference>
<feature type="repeat" description="LDL-receptor class B" evidence="1">
    <location>
        <begin position="372"/>
        <end position="415"/>
    </location>
</feature>
<reference evidence="5" key="1">
    <citation type="journal article" date="2023" name="Mol. Biol. Evol.">
        <title>Third-Generation Sequencing Reveals the Adaptive Role of the Epigenome in Three Deep-Sea Polychaetes.</title>
        <authorList>
            <person name="Perez M."/>
            <person name="Aroh O."/>
            <person name="Sun Y."/>
            <person name="Lan Y."/>
            <person name="Juniper S.K."/>
            <person name="Young C.R."/>
            <person name="Angers B."/>
            <person name="Qian P.Y."/>
        </authorList>
    </citation>
    <scope>NUCLEOTIDE SEQUENCE</scope>
    <source>
        <strain evidence="5">P08H-3</strain>
    </source>
</reference>
<proteinExistence type="predicted"/>
<feature type="domain" description="IPT/TIG" evidence="4">
    <location>
        <begin position="629"/>
        <end position="736"/>
    </location>
</feature>
<feature type="repeat" description="LDL-receptor class B" evidence="1">
    <location>
        <begin position="329"/>
        <end position="371"/>
    </location>
</feature>
<gene>
    <name evidence="5" type="ORF">LSH36_278g02076</name>
</gene>
<dbReference type="Pfam" id="PF01833">
    <property type="entry name" value="TIG"/>
    <property type="match status" value="2"/>
</dbReference>
<evidence type="ECO:0000256" key="1">
    <source>
        <dbReference type="PROSITE-ProRule" id="PRU00461"/>
    </source>
</evidence>
<evidence type="ECO:0000259" key="4">
    <source>
        <dbReference type="SMART" id="SM00429"/>
    </source>
</evidence>
<keyword evidence="2" id="KW-0812">Transmembrane</keyword>
<dbReference type="EMBL" id="JAODUP010000278">
    <property type="protein sequence ID" value="KAK2154046.1"/>
    <property type="molecule type" value="Genomic_DNA"/>
</dbReference>
<dbReference type="CDD" id="cd00102">
    <property type="entry name" value="IPT"/>
    <property type="match status" value="1"/>
</dbReference>
<protein>
    <recommendedName>
        <fullName evidence="4">IPT/TIG domain-containing protein</fullName>
    </recommendedName>
</protein>
<feature type="transmembrane region" description="Helical" evidence="2">
    <location>
        <begin position="844"/>
        <end position="867"/>
    </location>
</feature>
<feature type="repeat" description="LDL-receptor class B" evidence="1">
    <location>
        <begin position="416"/>
        <end position="457"/>
    </location>
</feature>
<dbReference type="Gene3D" id="2.120.10.30">
    <property type="entry name" value="TolB, C-terminal domain"/>
    <property type="match status" value="2"/>
</dbReference>
<dbReference type="InterPro" id="IPR014756">
    <property type="entry name" value="Ig_E-set"/>
</dbReference>
<dbReference type="PANTHER" id="PTHR46513">
    <property type="entry name" value="VITELLOGENIN RECEPTOR-LIKE PROTEIN-RELATED-RELATED"/>
    <property type="match status" value="1"/>
</dbReference>
<dbReference type="Gene3D" id="2.60.40.10">
    <property type="entry name" value="Immunoglobulins"/>
    <property type="match status" value="2"/>
</dbReference>
<dbReference type="FunFam" id="2.120.10.30:FF:000132">
    <property type="entry name" value="Uncharacterized protein"/>
    <property type="match status" value="2"/>
</dbReference>
<organism evidence="5 6">
    <name type="scientific">Paralvinella palmiformis</name>
    <dbReference type="NCBI Taxonomy" id="53620"/>
    <lineage>
        <taxon>Eukaryota</taxon>
        <taxon>Metazoa</taxon>
        <taxon>Spiralia</taxon>
        <taxon>Lophotrochozoa</taxon>
        <taxon>Annelida</taxon>
        <taxon>Polychaeta</taxon>
        <taxon>Sedentaria</taxon>
        <taxon>Canalipalpata</taxon>
        <taxon>Terebellida</taxon>
        <taxon>Terebelliformia</taxon>
        <taxon>Alvinellidae</taxon>
        <taxon>Paralvinella</taxon>
    </lineage>
</organism>
<feature type="repeat" description="LDL-receptor class B" evidence="1">
    <location>
        <begin position="68"/>
        <end position="109"/>
    </location>
</feature>
<dbReference type="Pfam" id="PF00058">
    <property type="entry name" value="Ldl_recept_b"/>
    <property type="match status" value="5"/>
</dbReference>